<dbReference type="Pfam" id="PF00486">
    <property type="entry name" value="Trans_reg_C"/>
    <property type="match status" value="1"/>
</dbReference>
<dbReference type="GO" id="GO:0043531">
    <property type="term" value="F:ADP binding"/>
    <property type="evidence" value="ECO:0007669"/>
    <property type="project" value="InterPro"/>
</dbReference>
<dbReference type="SMART" id="SM01043">
    <property type="entry name" value="BTAD"/>
    <property type="match status" value="1"/>
</dbReference>
<dbReference type="Gene3D" id="1.25.40.10">
    <property type="entry name" value="Tetratricopeptide repeat domain"/>
    <property type="match status" value="1"/>
</dbReference>
<dbReference type="InterPro" id="IPR036388">
    <property type="entry name" value="WH-like_DNA-bd_sf"/>
</dbReference>
<dbReference type="OrthoDB" id="5521887at2"/>
<evidence type="ECO:0000313" key="9">
    <source>
        <dbReference type="Proteomes" id="UP000308697"/>
    </source>
</evidence>
<dbReference type="Gene3D" id="1.10.10.10">
    <property type="entry name" value="Winged helix-like DNA-binding domain superfamily/Winged helix DNA-binding domain"/>
    <property type="match status" value="1"/>
</dbReference>
<dbReference type="Pfam" id="PF00931">
    <property type="entry name" value="NB-ARC"/>
    <property type="match status" value="1"/>
</dbReference>
<dbReference type="InterPro" id="IPR001867">
    <property type="entry name" value="OmpR/PhoB-type_DNA-bd"/>
</dbReference>
<dbReference type="CDD" id="cd15831">
    <property type="entry name" value="BTAD"/>
    <property type="match status" value="1"/>
</dbReference>
<accession>A0A4V5MIF7</accession>
<evidence type="ECO:0000259" key="7">
    <source>
        <dbReference type="PROSITE" id="PS51755"/>
    </source>
</evidence>
<dbReference type="PROSITE" id="PS51755">
    <property type="entry name" value="OMPR_PHOB"/>
    <property type="match status" value="1"/>
</dbReference>
<dbReference type="InterPro" id="IPR027417">
    <property type="entry name" value="P-loop_NTPase"/>
</dbReference>
<evidence type="ECO:0000256" key="2">
    <source>
        <dbReference type="ARBA" id="ARBA00023012"/>
    </source>
</evidence>
<dbReference type="InterPro" id="IPR002182">
    <property type="entry name" value="NB-ARC"/>
</dbReference>
<dbReference type="PANTHER" id="PTHR35807">
    <property type="entry name" value="TRANSCRIPTIONAL REGULATOR REDD-RELATED"/>
    <property type="match status" value="1"/>
</dbReference>
<comment type="caution">
    <text evidence="8">The sequence shown here is derived from an EMBL/GenBank/DDBJ whole genome shotgun (WGS) entry which is preliminary data.</text>
</comment>
<sequence>MPPVWVGSGHGPHPPTVPSAHPTGDALFFRILGSLEACVDDEPLPLRRNRQLTILALLLVNANKATSIERLVEAVWHGHPPRTAAAQIQTCVWSLRKTLVAAGAHSGLIETKPSGYTLHLDGEQIDTMVFDRLVRQARATAGHDAALAVSLYRQALRIFRGPVLPEINSPAVQAAAAQWEERRLTVLEDCIEGELKVGVHGELVAELTALVEEQPLRERFCGQLMTALYGDDRRAEALAAYRTTRQALVHQLGLEPGPRLQQLHHKILTGTLLIPTAATAPVNLATVPAQLPAQPADFVGREALIARAVCVLTADGDGPEQHPPGAPQGAVRSCQFTGKCGAGKTALALRVAHQVRDRYPDGQLYADLAGSRAEPADTAEVLRGFLHALGVPDAQIPDGTSQRAALYRSVLARRRVLVLLDDAASSEQIHHLLPGGPHAAVVLTGRAGLTDLPGCSPIETDVLPEDDAVALFTTIVGSARAQEAPGAVHRIVALTGRLPLALRAAGARLAARPHLSLARFAEQLQDPELRLDQLTQGGLDLRERLTPSIRALPSDARTLWFVLSLLPTPDFPASVAAAVQGVPRPLAERLLDEMVDRGLLDIVAVDHLGAVRYRFLELIALCARELFESELPEPQRSALFTRVAGPQPNRPLSLALPGPCRPALPGPAAPAGAFSAAAP</sequence>
<organism evidence="8 9">
    <name type="scientific">Streptomyces piniterrae</name>
    <dbReference type="NCBI Taxonomy" id="2571125"/>
    <lineage>
        <taxon>Bacteria</taxon>
        <taxon>Bacillati</taxon>
        <taxon>Actinomycetota</taxon>
        <taxon>Actinomycetes</taxon>
        <taxon>Kitasatosporales</taxon>
        <taxon>Streptomycetaceae</taxon>
        <taxon>Streptomyces</taxon>
    </lineage>
</organism>
<keyword evidence="3" id="KW-0805">Transcription regulation</keyword>
<keyword evidence="2" id="KW-0902">Two-component regulatory system</keyword>
<protein>
    <submittedName>
        <fullName evidence="8">Transcriptional regulator</fullName>
    </submittedName>
</protein>
<dbReference type="InterPro" id="IPR011990">
    <property type="entry name" value="TPR-like_helical_dom_sf"/>
</dbReference>
<dbReference type="GO" id="GO:0000160">
    <property type="term" value="P:phosphorelay signal transduction system"/>
    <property type="evidence" value="ECO:0007669"/>
    <property type="project" value="UniProtKB-KW"/>
</dbReference>
<dbReference type="Pfam" id="PF03704">
    <property type="entry name" value="BTAD"/>
    <property type="match status" value="1"/>
</dbReference>
<dbReference type="Gene3D" id="3.40.50.300">
    <property type="entry name" value="P-loop containing nucleotide triphosphate hydrolases"/>
    <property type="match status" value="1"/>
</dbReference>
<keyword evidence="4 6" id="KW-0238">DNA-binding</keyword>
<reference evidence="8 9" key="1">
    <citation type="submission" date="2019-04" db="EMBL/GenBank/DDBJ databases">
        <title>Streptomyces piniterrae sp. nov., a heliquinomycin-producing actinomycete isolated from rhizosphere soil of Pinus yunnanensis.</title>
        <authorList>
            <person name="Zhuang X."/>
            <person name="Zhao J."/>
        </authorList>
    </citation>
    <scope>NUCLEOTIDE SEQUENCE [LARGE SCALE GENOMIC DNA]</scope>
    <source>
        <strain evidence="9">jys28</strain>
    </source>
</reference>
<evidence type="ECO:0000256" key="3">
    <source>
        <dbReference type="ARBA" id="ARBA00023015"/>
    </source>
</evidence>
<dbReference type="InterPro" id="IPR051677">
    <property type="entry name" value="AfsR-DnrI-RedD_regulator"/>
</dbReference>
<comment type="similarity">
    <text evidence="1">Belongs to the AfsR/DnrI/RedD regulatory family.</text>
</comment>
<dbReference type="PANTHER" id="PTHR35807:SF1">
    <property type="entry name" value="TRANSCRIPTIONAL REGULATOR REDD"/>
    <property type="match status" value="1"/>
</dbReference>
<keyword evidence="5" id="KW-0804">Transcription</keyword>
<dbReference type="PRINTS" id="PR00364">
    <property type="entry name" value="DISEASERSIST"/>
</dbReference>
<evidence type="ECO:0000256" key="6">
    <source>
        <dbReference type="PROSITE-ProRule" id="PRU01091"/>
    </source>
</evidence>
<dbReference type="SMART" id="SM00862">
    <property type="entry name" value="Trans_reg_C"/>
    <property type="match status" value="1"/>
</dbReference>
<gene>
    <name evidence="8" type="ORF">FCH28_31460</name>
</gene>
<dbReference type="GO" id="GO:0003677">
    <property type="term" value="F:DNA binding"/>
    <property type="evidence" value="ECO:0007669"/>
    <property type="project" value="UniProtKB-UniRule"/>
</dbReference>
<evidence type="ECO:0000256" key="4">
    <source>
        <dbReference type="ARBA" id="ARBA00023125"/>
    </source>
</evidence>
<evidence type="ECO:0000313" key="8">
    <source>
        <dbReference type="EMBL" id="TJZ44118.1"/>
    </source>
</evidence>
<proteinExistence type="inferred from homology"/>
<dbReference type="SUPFAM" id="SSF48452">
    <property type="entry name" value="TPR-like"/>
    <property type="match status" value="1"/>
</dbReference>
<dbReference type="SUPFAM" id="SSF46894">
    <property type="entry name" value="C-terminal effector domain of the bipartite response regulators"/>
    <property type="match status" value="1"/>
</dbReference>
<evidence type="ECO:0000256" key="5">
    <source>
        <dbReference type="ARBA" id="ARBA00023163"/>
    </source>
</evidence>
<dbReference type="InterPro" id="IPR005158">
    <property type="entry name" value="BTAD"/>
</dbReference>
<feature type="domain" description="OmpR/PhoB-type" evidence="7">
    <location>
        <begin position="18"/>
        <end position="120"/>
    </location>
</feature>
<feature type="DNA-binding region" description="OmpR/PhoB-type" evidence="6">
    <location>
        <begin position="18"/>
        <end position="120"/>
    </location>
</feature>
<dbReference type="Proteomes" id="UP000308697">
    <property type="component" value="Unassembled WGS sequence"/>
</dbReference>
<dbReference type="InterPro" id="IPR016032">
    <property type="entry name" value="Sig_transdc_resp-reg_C-effctor"/>
</dbReference>
<dbReference type="GO" id="GO:0006355">
    <property type="term" value="P:regulation of DNA-templated transcription"/>
    <property type="evidence" value="ECO:0007669"/>
    <property type="project" value="InterPro"/>
</dbReference>
<dbReference type="SUPFAM" id="SSF52540">
    <property type="entry name" value="P-loop containing nucleoside triphosphate hydrolases"/>
    <property type="match status" value="1"/>
</dbReference>
<dbReference type="EMBL" id="SUMB01000013">
    <property type="protein sequence ID" value="TJZ44118.1"/>
    <property type="molecule type" value="Genomic_DNA"/>
</dbReference>
<keyword evidence="9" id="KW-1185">Reference proteome</keyword>
<dbReference type="AlphaFoldDB" id="A0A4V5MIF7"/>
<evidence type="ECO:0000256" key="1">
    <source>
        <dbReference type="ARBA" id="ARBA00005820"/>
    </source>
</evidence>
<name>A0A4V5MIF7_9ACTN</name>